<dbReference type="Gene3D" id="2.30.300.10">
    <property type="entry name" value="Baseplate protein-like domain - beta roll fold"/>
    <property type="match status" value="1"/>
</dbReference>
<dbReference type="SUPFAM" id="SSF69279">
    <property type="entry name" value="Phage tail proteins"/>
    <property type="match status" value="1"/>
</dbReference>
<dbReference type="Pfam" id="PF24032">
    <property type="entry name" value="YQBQ"/>
    <property type="match status" value="1"/>
</dbReference>
<evidence type="ECO:0000259" key="1">
    <source>
        <dbReference type="Pfam" id="PF24032"/>
    </source>
</evidence>
<sequence length="303" mass="34299">MIKINDQIIEVVQDGVNWQGSKDTVARVLSFSVIYQPLDETFPRYNIKIGDKVEYIEKNKTYFYGYIEKISYTTDNGTIEISCCDMMKRLLNSKCVGRFRGTLKQLADKICGLFYLKNGIESNSTHVHNIVSTGDMSYYEILKNACDVMFARYALYLDGLTLKLAEHNSFATFTIGQNIRSSSFSQDMSDIVNKVLIIDTTGKLLSSVQDTDSINQFGLFQTVYTYDKDSKNNLVDAQHELKTIKNEGSIVVNNDNNCISGRFITVYEPLNNFNGLFEIVSDNHTIANDSVMTLDIELVEVAK</sequence>
<name>A0AAU8ATB6_9VIRU</name>
<accession>A0AAU8ATB6</accession>
<dbReference type="InterPro" id="IPR023399">
    <property type="entry name" value="Baseplate-like_2-layer_sand"/>
</dbReference>
<proteinExistence type="predicted"/>
<dbReference type="Gene3D" id="3.30.1920.10">
    <property type="entry name" value="Baseplate protein-like domains - 2 layer sandwich fold"/>
    <property type="match status" value="1"/>
</dbReference>
<feature type="domain" description="YqbQ/XkdQ" evidence="1">
    <location>
        <begin position="16"/>
        <end position="296"/>
    </location>
</feature>
<reference evidence="2" key="1">
    <citation type="submission" date="2024-03" db="EMBL/GenBank/DDBJ databases">
        <title>Diverse circular DNA viruses in blood, oral, and fecal samples of captive lemurs.</title>
        <authorList>
            <person name="Paietta E.N."/>
            <person name="Kraberger S."/>
            <person name="Lund M.C."/>
            <person name="Custer J.M."/>
            <person name="Vargas K.M."/>
            <person name="Ehmke E.E."/>
            <person name="Yoder A.D."/>
            <person name="Varsani A."/>
        </authorList>
    </citation>
    <scope>NUCLEOTIDE SEQUENCE</scope>
    <source>
        <strain evidence="2">Duke_17_45</strain>
    </source>
</reference>
<dbReference type="Gene3D" id="3.55.50.10">
    <property type="entry name" value="Baseplate protein-like domains"/>
    <property type="match status" value="1"/>
</dbReference>
<dbReference type="InterPro" id="IPR056937">
    <property type="entry name" value="YqbQ/XkdQ"/>
</dbReference>
<organism evidence="2">
    <name type="scientific">Dulem virus 31</name>
    <dbReference type="NCBI Taxonomy" id="3145749"/>
    <lineage>
        <taxon>Viruses</taxon>
        <taxon>Monodnaviria</taxon>
        <taxon>Sangervirae</taxon>
        <taxon>Phixviricota</taxon>
        <taxon>Malgrandaviricetes</taxon>
        <taxon>Petitvirales</taxon>
        <taxon>Microviridae</taxon>
        <taxon>Microvirus</taxon>
    </lineage>
</organism>
<dbReference type="EMBL" id="PP511318">
    <property type="protein sequence ID" value="XCD03134.1"/>
    <property type="molecule type" value="Genomic_DNA"/>
</dbReference>
<protein>
    <submittedName>
        <fullName evidence="2">Tail protein</fullName>
    </submittedName>
</protein>
<evidence type="ECO:0000313" key="2">
    <source>
        <dbReference type="EMBL" id="XCD03134.1"/>
    </source>
</evidence>